<dbReference type="AlphaFoldDB" id="A0A485LFW7"/>
<dbReference type="EMBL" id="CAADRA010006920">
    <property type="protein sequence ID" value="VFT97270.1"/>
    <property type="molecule type" value="Genomic_DNA"/>
</dbReference>
<organism evidence="3 4">
    <name type="scientific">Aphanomyces stellatus</name>
    <dbReference type="NCBI Taxonomy" id="120398"/>
    <lineage>
        <taxon>Eukaryota</taxon>
        <taxon>Sar</taxon>
        <taxon>Stramenopiles</taxon>
        <taxon>Oomycota</taxon>
        <taxon>Saprolegniomycetes</taxon>
        <taxon>Saprolegniales</taxon>
        <taxon>Verrucalvaceae</taxon>
        <taxon>Aphanomyces</taxon>
    </lineage>
</organism>
<evidence type="ECO:0000259" key="1">
    <source>
        <dbReference type="PROSITE" id="PS51294"/>
    </source>
</evidence>
<feature type="domain" description="HTH myb-type" evidence="1">
    <location>
        <begin position="78"/>
        <end position="127"/>
    </location>
</feature>
<dbReference type="InterPro" id="IPR009057">
    <property type="entry name" value="Homeodomain-like_sf"/>
</dbReference>
<dbReference type="CDD" id="cd00167">
    <property type="entry name" value="SANT"/>
    <property type="match status" value="1"/>
</dbReference>
<dbReference type="InterPro" id="IPR017930">
    <property type="entry name" value="Myb_dom"/>
</dbReference>
<dbReference type="SMART" id="SM00717">
    <property type="entry name" value="SANT"/>
    <property type="match status" value="1"/>
</dbReference>
<accession>A0A485LFW7</accession>
<dbReference type="PANTHER" id="PTHR44042">
    <property type="entry name" value="DUPLICATED HOMEODOMAIN-LIKE SUPERFAMILY PROTEIN-RELATED"/>
    <property type="match status" value="1"/>
</dbReference>
<proteinExistence type="predicted"/>
<protein>
    <submittedName>
        <fullName evidence="3">Aste57867_20589 protein</fullName>
    </submittedName>
</protein>
<keyword evidence="4" id="KW-1185">Reference proteome</keyword>
<gene>
    <name evidence="3" type="primary">Aste57867_20589</name>
    <name evidence="2" type="ORF">As57867_020522</name>
    <name evidence="3" type="ORF">ASTE57867_20589</name>
</gene>
<dbReference type="EMBL" id="VJMH01006894">
    <property type="protein sequence ID" value="KAF0687686.1"/>
    <property type="molecule type" value="Genomic_DNA"/>
</dbReference>
<dbReference type="SUPFAM" id="SSF46689">
    <property type="entry name" value="Homeodomain-like"/>
    <property type="match status" value="1"/>
</dbReference>
<dbReference type="PANTHER" id="PTHR44042:SF67">
    <property type="entry name" value="MYB-LIKE PROTEIN I"/>
    <property type="match status" value="1"/>
</dbReference>
<evidence type="ECO:0000313" key="2">
    <source>
        <dbReference type="EMBL" id="KAF0687686.1"/>
    </source>
</evidence>
<dbReference type="Pfam" id="PF00249">
    <property type="entry name" value="Myb_DNA-binding"/>
    <property type="match status" value="1"/>
</dbReference>
<evidence type="ECO:0000313" key="3">
    <source>
        <dbReference type="EMBL" id="VFT97270.1"/>
    </source>
</evidence>
<reference evidence="2" key="2">
    <citation type="submission" date="2019-06" db="EMBL/GenBank/DDBJ databases">
        <title>Genomics analysis of Aphanomyces spp. identifies a new class of oomycete effector associated with host adaptation.</title>
        <authorList>
            <person name="Gaulin E."/>
        </authorList>
    </citation>
    <scope>NUCLEOTIDE SEQUENCE</scope>
    <source>
        <strain evidence="2">CBS 578.67</strain>
    </source>
</reference>
<dbReference type="PROSITE" id="PS51294">
    <property type="entry name" value="HTH_MYB"/>
    <property type="match status" value="1"/>
</dbReference>
<dbReference type="OrthoDB" id="118550at2759"/>
<dbReference type="InterPro" id="IPR001005">
    <property type="entry name" value="SANT/Myb"/>
</dbReference>
<name>A0A485LFW7_9STRA</name>
<dbReference type="Gene3D" id="1.10.10.60">
    <property type="entry name" value="Homeodomain-like"/>
    <property type="match status" value="1"/>
</dbReference>
<dbReference type="Proteomes" id="UP000332933">
    <property type="component" value="Unassembled WGS sequence"/>
</dbReference>
<reference evidence="3 4" key="1">
    <citation type="submission" date="2019-03" db="EMBL/GenBank/DDBJ databases">
        <authorList>
            <person name="Gaulin E."/>
            <person name="Dumas B."/>
        </authorList>
    </citation>
    <scope>NUCLEOTIDE SEQUENCE [LARGE SCALE GENOMIC DNA]</scope>
    <source>
        <strain evidence="3">CBS 568.67</strain>
    </source>
</reference>
<sequence length="195" mass="22215">MEMKRLAVFYVLHKFNKWSKVVSSTQGRADVAPPDMHRATHLTTCRPIIMAINVLLNDSPRSSCSSYDPDYGRVEGQGTWTIDEHHRFLHGLSLYPHGPWRNVAAIVKTRTVRQTRTHAQKLKQKQARHIRGLRNKSSINEEIAVYRPVVMPASEPSIVETLDDDESDEIDGVPSLDESLDYFMHVLSAEILLEV</sequence>
<evidence type="ECO:0000313" key="4">
    <source>
        <dbReference type="Proteomes" id="UP000332933"/>
    </source>
</evidence>